<accession>A0AAP7DEQ6</accession>
<proteinExistence type="predicted"/>
<evidence type="ECO:0000313" key="2">
    <source>
        <dbReference type="Proteomes" id="UP000576645"/>
    </source>
</evidence>
<dbReference type="AlphaFoldDB" id="A0AAP7DEQ6"/>
<protein>
    <submittedName>
        <fullName evidence="1">Uncharacterized protein</fullName>
    </submittedName>
</protein>
<dbReference type="EMBL" id="VTXP01000015">
    <property type="protein sequence ID" value="NOJ25224.1"/>
    <property type="molecule type" value="Genomic_DNA"/>
</dbReference>
<name>A0AAP7DEQ6_9VIBR</name>
<reference evidence="1 2" key="1">
    <citation type="submission" date="2019-09" db="EMBL/GenBank/DDBJ databases">
        <title>Draft genome sequencing and comparative genomics of hatchery-associated Vibrios.</title>
        <authorList>
            <person name="Kehlet-Delgado H."/>
            <person name="Mueller R.S."/>
        </authorList>
    </citation>
    <scope>NUCLEOTIDE SEQUENCE [LARGE SCALE GENOMIC DNA]</scope>
    <source>
        <strain evidence="1 2">09-121-3</strain>
    </source>
</reference>
<organism evidence="1 2">
    <name type="scientific">Vibrio coralliilyticus</name>
    <dbReference type="NCBI Taxonomy" id="190893"/>
    <lineage>
        <taxon>Bacteria</taxon>
        <taxon>Pseudomonadati</taxon>
        <taxon>Pseudomonadota</taxon>
        <taxon>Gammaproteobacteria</taxon>
        <taxon>Vibrionales</taxon>
        <taxon>Vibrionaceae</taxon>
        <taxon>Vibrio</taxon>
    </lineage>
</organism>
<dbReference type="Proteomes" id="UP000576645">
    <property type="component" value="Unassembled WGS sequence"/>
</dbReference>
<sequence>MTRRKADSSRLGYGIAKSNRGYFVKVPLLKGELSNTFSKIEKARRWQIVHAKNEWGLERFNLIRRGRLAILRKFGSGVTVRPAKSTTKLAAGGVKEYAMFGMFWYDHDGKPKSKMFSHKRHGDNAEVEAHWFAAKQRAVLTASELHLPAHWCPETFDLEHSVQIQQQ</sequence>
<comment type="caution">
    <text evidence="1">The sequence shown here is derived from an EMBL/GenBank/DDBJ whole genome shotgun (WGS) entry which is preliminary data.</text>
</comment>
<gene>
    <name evidence="1" type="ORF">F0238_21095</name>
</gene>
<evidence type="ECO:0000313" key="1">
    <source>
        <dbReference type="EMBL" id="NOJ25224.1"/>
    </source>
</evidence>
<dbReference type="RefSeq" id="WP_171353722.1">
    <property type="nucleotide sequence ID" value="NZ_VTXP01000015.1"/>
</dbReference>